<name>A0ABN4C3S8_9SPIR</name>
<dbReference type="SUPFAM" id="SSF52540">
    <property type="entry name" value="P-loop containing nucleoside triphosphate hydrolases"/>
    <property type="match status" value="1"/>
</dbReference>
<keyword evidence="2" id="KW-0378">Hydrolase</keyword>
<dbReference type="EMBL" id="CP004146">
    <property type="protein sequence ID" value="AHH03625.1"/>
    <property type="molecule type" value="Genomic_DNA"/>
</dbReference>
<feature type="domain" description="UvrD-like helicase C-terminal" evidence="1">
    <location>
        <begin position="64"/>
        <end position="104"/>
    </location>
</feature>
<reference evidence="2" key="1">
    <citation type="submission" date="2013-02" db="EMBL/GenBank/DDBJ databases">
        <title>Comparative genomics of Borrelia species.</title>
        <authorList>
            <person name="Schwan T.G."/>
            <person name="Raffel S.J."/>
            <person name="Porcella S.F."/>
        </authorList>
    </citation>
    <scope>NUCLEOTIDE SEQUENCE [LARGE SCALE GENOMIC DNA]</scope>
    <source>
        <strain evidence="2">YOR</strain>
    </source>
</reference>
<dbReference type="InterPro" id="IPR027417">
    <property type="entry name" value="P-loop_NTPase"/>
</dbReference>
<evidence type="ECO:0000313" key="2">
    <source>
        <dbReference type="EMBL" id="AHH03625.1"/>
    </source>
</evidence>
<accession>A0ABN4C3S8</accession>
<dbReference type="Gene3D" id="3.40.50.300">
    <property type="entry name" value="P-loop containing nucleotide triphosphate hydrolases"/>
    <property type="match status" value="1"/>
</dbReference>
<dbReference type="EC" id="3.1.11.5" evidence="2"/>
<keyword evidence="3" id="KW-1185">Reference proteome</keyword>
<organism evidence="2 3">
    <name type="scientific">Borrelia nietonii YOR</name>
    <dbReference type="NCBI Taxonomy" id="1293576"/>
    <lineage>
        <taxon>Bacteria</taxon>
        <taxon>Pseudomonadati</taxon>
        <taxon>Spirochaetota</taxon>
        <taxon>Spirochaetia</taxon>
        <taxon>Spirochaetales</taxon>
        <taxon>Borreliaceae</taxon>
        <taxon>Borrelia</taxon>
        <taxon>Borrelia nietonii</taxon>
    </lineage>
</organism>
<evidence type="ECO:0000259" key="1">
    <source>
        <dbReference type="Pfam" id="PF13538"/>
    </source>
</evidence>
<gene>
    <name evidence="2" type="ORF">BHY_0674</name>
</gene>
<proteinExistence type="predicted"/>
<dbReference type="InterPro" id="IPR027785">
    <property type="entry name" value="UvrD-like_helicase_C"/>
</dbReference>
<dbReference type="Proteomes" id="UP000019269">
    <property type="component" value="Chromosome"/>
</dbReference>
<dbReference type="CDD" id="cd18809">
    <property type="entry name" value="SF1_C_RecD"/>
    <property type="match status" value="1"/>
</dbReference>
<evidence type="ECO:0000313" key="3">
    <source>
        <dbReference type="Proteomes" id="UP000019269"/>
    </source>
</evidence>
<dbReference type="GO" id="GO:0008854">
    <property type="term" value="F:exodeoxyribonuclease V activity"/>
    <property type="evidence" value="ECO:0007669"/>
    <property type="project" value="UniProtKB-EC"/>
</dbReference>
<sequence length="137" mass="16076">MKKIYGNLIGQIILITQNDYKNDLFNGERGILFRENSKIYALFKKEDEKYKKINFNLINKFELSFATTIHKSQGSEYQHVQIIIEDHPFLTKELLYTAITRAKESIEIISNKDIIKNVSLKTIKRDSKILEHIDALK</sequence>
<dbReference type="Pfam" id="PF13538">
    <property type="entry name" value="UvrD_C_2"/>
    <property type="match status" value="1"/>
</dbReference>
<protein>
    <submittedName>
        <fullName evidence="2">Exodeoxyribonuclease V alpha chain</fullName>
        <ecNumber evidence="2">3.1.11.5</ecNumber>
    </submittedName>
</protein>